<dbReference type="InterPro" id="IPR044068">
    <property type="entry name" value="CB"/>
</dbReference>
<evidence type="ECO:0000256" key="2">
    <source>
        <dbReference type="ARBA" id="ARBA00023125"/>
    </source>
</evidence>
<keyword evidence="2 4" id="KW-0238">DNA-binding</keyword>
<organism evidence="8 9">
    <name type="scientific">Ktedonospora formicarum</name>
    <dbReference type="NCBI Taxonomy" id="2778364"/>
    <lineage>
        <taxon>Bacteria</taxon>
        <taxon>Bacillati</taxon>
        <taxon>Chloroflexota</taxon>
        <taxon>Ktedonobacteria</taxon>
        <taxon>Ktedonobacterales</taxon>
        <taxon>Ktedonobacteraceae</taxon>
        <taxon>Ktedonospora</taxon>
    </lineage>
</organism>
<dbReference type="EMBL" id="BNJF01000014">
    <property type="protein sequence ID" value="GHO51524.1"/>
    <property type="molecule type" value="Genomic_DNA"/>
</dbReference>
<proteinExistence type="inferred from homology"/>
<comment type="caution">
    <text evidence="8">The sequence shown here is derived from an EMBL/GenBank/DDBJ whole genome shotgun (WGS) entry which is preliminary data.</text>
</comment>
<dbReference type="InterPro" id="IPR002104">
    <property type="entry name" value="Integrase_catalytic"/>
</dbReference>
<dbReference type="RefSeq" id="WP_220200401.1">
    <property type="nucleotide sequence ID" value="NZ_BNJF01000014.1"/>
</dbReference>
<evidence type="ECO:0000259" key="5">
    <source>
        <dbReference type="PROSITE" id="PS51898"/>
    </source>
</evidence>
<keyword evidence="3" id="KW-0233">DNA recombination</keyword>
<dbReference type="GO" id="GO:0006310">
    <property type="term" value="P:DNA recombination"/>
    <property type="evidence" value="ECO:0007669"/>
    <property type="project" value="UniProtKB-KW"/>
</dbReference>
<dbReference type="GO" id="GO:0003677">
    <property type="term" value="F:DNA binding"/>
    <property type="evidence" value="ECO:0007669"/>
    <property type="project" value="UniProtKB-UniRule"/>
</dbReference>
<evidence type="ECO:0000259" key="6">
    <source>
        <dbReference type="PROSITE" id="PS51900"/>
    </source>
</evidence>
<dbReference type="GO" id="GO:0015074">
    <property type="term" value="P:DNA integration"/>
    <property type="evidence" value="ECO:0007669"/>
    <property type="project" value="InterPro"/>
</dbReference>
<dbReference type="Pfam" id="PF13102">
    <property type="entry name" value="Phage_int_SAM_5"/>
    <property type="match status" value="1"/>
</dbReference>
<sequence>MEHNDTALTTANEDRISMQEAALEWLITKAKKTDSERTEGAYKRTLGQFDAYLRTNGSRLDDEPRRVARHAQRFAFTSYEEPERELSTSTVNQRFAILSSFYTYAMKQGACDVNPINYCERPTRQVAHAAPHLEHTYIADALRMIDTSTLEGKRDYALIDLAVTTGRRAAELAGLRWRDIDIKGSIMTITWVRCKGKKTLENVIGKKTAAHLLRYIKALYGPLDAIEPDAPIFVSLGNRKRYKTDKATGETILLGLSHQAIANIFDRRLDEKRTHTARHSFAVRMKKLGASIADIGDLLGHSNYAVTSGYMKDLLSAENEHIDALENAFGL</sequence>
<dbReference type="EMBL" id="BNJF01000014">
    <property type="protein sequence ID" value="GHO51499.1"/>
    <property type="molecule type" value="Genomic_DNA"/>
</dbReference>
<gene>
    <name evidence="8" type="primary">xerD2_2</name>
    <name evidence="7" type="synonym">xerD2_1</name>
    <name evidence="7" type="ORF">KSX_96620</name>
    <name evidence="8" type="ORF">KSX_96870</name>
</gene>
<dbReference type="AlphaFoldDB" id="A0A8J3I8P5"/>
<dbReference type="InterPro" id="IPR013762">
    <property type="entry name" value="Integrase-like_cat_sf"/>
</dbReference>
<evidence type="ECO:0000256" key="1">
    <source>
        <dbReference type="ARBA" id="ARBA00008857"/>
    </source>
</evidence>
<protein>
    <submittedName>
        <fullName evidence="8">Site-specific tyrosine recombinase XerD</fullName>
    </submittedName>
</protein>
<evidence type="ECO:0000256" key="3">
    <source>
        <dbReference type="ARBA" id="ARBA00023172"/>
    </source>
</evidence>
<dbReference type="PROSITE" id="PS51900">
    <property type="entry name" value="CB"/>
    <property type="match status" value="1"/>
</dbReference>
<accession>A0A8J3I8P5</accession>
<evidence type="ECO:0000313" key="8">
    <source>
        <dbReference type="EMBL" id="GHO51524.1"/>
    </source>
</evidence>
<feature type="domain" description="Core-binding (CB)" evidence="6">
    <location>
        <begin position="16"/>
        <end position="106"/>
    </location>
</feature>
<dbReference type="InterPro" id="IPR011010">
    <property type="entry name" value="DNA_brk_join_enz"/>
</dbReference>
<dbReference type="PANTHER" id="PTHR30349:SF64">
    <property type="entry name" value="PROPHAGE INTEGRASE INTD-RELATED"/>
    <property type="match status" value="1"/>
</dbReference>
<evidence type="ECO:0000313" key="7">
    <source>
        <dbReference type="EMBL" id="GHO51499.1"/>
    </source>
</evidence>
<dbReference type="InterPro" id="IPR050090">
    <property type="entry name" value="Tyrosine_recombinase_XerCD"/>
</dbReference>
<evidence type="ECO:0000256" key="4">
    <source>
        <dbReference type="PROSITE-ProRule" id="PRU01248"/>
    </source>
</evidence>
<keyword evidence="9" id="KW-1185">Reference proteome</keyword>
<dbReference type="InterPro" id="IPR025269">
    <property type="entry name" value="SAM-like_dom"/>
</dbReference>
<dbReference type="Proteomes" id="UP000612362">
    <property type="component" value="Unassembled WGS sequence"/>
</dbReference>
<evidence type="ECO:0000313" key="9">
    <source>
        <dbReference type="Proteomes" id="UP000612362"/>
    </source>
</evidence>
<feature type="domain" description="Tyr recombinase" evidence="5">
    <location>
        <begin position="131"/>
        <end position="327"/>
    </location>
</feature>
<dbReference type="Pfam" id="PF00589">
    <property type="entry name" value="Phage_integrase"/>
    <property type="match status" value="1"/>
</dbReference>
<dbReference type="SUPFAM" id="SSF56349">
    <property type="entry name" value="DNA breaking-rejoining enzymes"/>
    <property type="match status" value="1"/>
</dbReference>
<comment type="similarity">
    <text evidence="1">Belongs to the 'phage' integrase family.</text>
</comment>
<name>A0A8J3I8P5_9CHLR</name>
<dbReference type="CDD" id="cd00397">
    <property type="entry name" value="DNA_BRE_C"/>
    <property type="match status" value="1"/>
</dbReference>
<dbReference type="Gene3D" id="1.10.443.10">
    <property type="entry name" value="Intergrase catalytic core"/>
    <property type="match status" value="1"/>
</dbReference>
<reference evidence="8" key="1">
    <citation type="submission" date="2020-10" db="EMBL/GenBank/DDBJ databases">
        <title>Taxonomic study of unclassified bacteria belonging to the class Ktedonobacteria.</title>
        <authorList>
            <person name="Yabe S."/>
            <person name="Wang C.M."/>
            <person name="Zheng Y."/>
            <person name="Sakai Y."/>
            <person name="Cavaletti L."/>
            <person name="Monciardini P."/>
            <person name="Donadio S."/>
        </authorList>
    </citation>
    <scope>NUCLEOTIDE SEQUENCE</scope>
    <source>
        <strain evidence="8">SOSP1-1</strain>
    </source>
</reference>
<dbReference type="InterPro" id="IPR010998">
    <property type="entry name" value="Integrase_recombinase_N"/>
</dbReference>
<dbReference type="PROSITE" id="PS51898">
    <property type="entry name" value="TYR_RECOMBINASE"/>
    <property type="match status" value="1"/>
</dbReference>
<dbReference type="PANTHER" id="PTHR30349">
    <property type="entry name" value="PHAGE INTEGRASE-RELATED"/>
    <property type="match status" value="1"/>
</dbReference>
<dbReference type="Gene3D" id="1.10.150.130">
    <property type="match status" value="1"/>
</dbReference>